<reference evidence="3" key="2">
    <citation type="submission" date="2014-09" db="EMBL/GenBank/DDBJ databases">
        <authorList>
            <consortium name="NBRP consortium"/>
            <person name="Sawabe T."/>
            <person name="Meirelles P."/>
            <person name="Nakanishi M."/>
            <person name="Sayaka M."/>
            <person name="Hattori M."/>
            <person name="Ohkuma M."/>
        </authorList>
    </citation>
    <scope>NUCLEOTIDE SEQUENCE [LARGE SCALE GENOMIC DNA]</scope>
    <source>
        <strain evidence="3">JCM 19239</strain>
    </source>
</reference>
<evidence type="ECO:0000256" key="1">
    <source>
        <dbReference type="SAM" id="Phobius"/>
    </source>
</evidence>
<keyword evidence="3" id="KW-1185">Reference proteome</keyword>
<gene>
    <name evidence="2" type="ORF">JCM19239_2349</name>
</gene>
<sequence length="81" mass="8936">MHGLVSYAKPQRFAASENDLSRFFSAISFVFSFGAILVLAYAFAIDDFSIRYVSDNSNHQLHLGYKLAATWGGHQARCSSG</sequence>
<accession>A0ABQ0JB76</accession>
<dbReference type="GO" id="GO:0016829">
    <property type="term" value="F:lyase activity"/>
    <property type="evidence" value="ECO:0007669"/>
    <property type="project" value="UniProtKB-KW"/>
</dbReference>
<name>A0ABQ0JB76_9VIBR</name>
<evidence type="ECO:0000313" key="3">
    <source>
        <dbReference type="Proteomes" id="UP000029223"/>
    </source>
</evidence>
<keyword evidence="1" id="KW-0472">Membrane</keyword>
<proteinExistence type="predicted"/>
<keyword evidence="2" id="KW-0456">Lyase</keyword>
<organism evidence="2 3">
    <name type="scientific">Vibrio variabilis</name>
    <dbReference type="NCBI Taxonomy" id="990271"/>
    <lineage>
        <taxon>Bacteria</taxon>
        <taxon>Pseudomonadati</taxon>
        <taxon>Pseudomonadota</taxon>
        <taxon>Gammaproteobacteria</taxon>
        <taxon>Vibrionales</taxon>
        <taxon>Vibrionaceae</taxon>
        <taxon>Vibrio</taxon>
    </lineage>
</organism>
<protein>
    <submittedName>
        <fullName evidence="2">Cytochrome c-type heme lyase subunit nrfE</fullName>
    </submittedName>
</protein>
<keyword evidence="1" id="KW-1133">Transmembrane helix</keyword>
<evidence type="ECO:0000313" key="2">
    <source>
        <dbReference type="EMBL" id="GAL26018.1"/>
    </source>
</evidence>
<dbReference type="EMBL" id="BBMS01000014">
    <property type="protein sequence ID" value="GAL26018.1"/>
    <property type="molecule type" value="Genomic_DNA"/>
</dbReference>
<dbReference type="Proteomes" id="UP000029223">
    <property type="component" value="Unassembled WGS sequence"/>
</dbReference>
<comment type="caution">
    <text evidence="2">The sequence shown here is derived from an EMBL/GenBank/DDBJ whole genome shotgun (WGS) entry which is preliminary data.</text>
</comment>
<feature type="transmembrane region" description="Helical" evidence="1">
    <location>
        <begin position="20"/>
        <end position="44"/>
    </location>
</feature>
<reference evidence="3" key="1">
    <citation type="submission" date="2014-09" db="EMBL/GenBank/DDBJ databases">
        <title>Vibrio variabilis JCM 19239. (C206) whole genome shotgun sequence.</title>
        <authorList>
            <person name="Sawabe T."/>
            <person name="Meirelles P."/>
            <person name="Nakanishi M."/>
            <person name="Sayaka M."/>
            <person name="Hattori M."/>
            <person name="Ohkuma M."/>
        </authorList>
    </citation>
    <scope>NUCLEOTIDE SEQUENCE [LARGE SCALE GENOMIC DNA]</scope>
    <source>
        <strain evidence="3">JCM 19239</strain>
    </source>
</reference>
<keyword evidence="1" id="KW-0812">Transmembrane</keyword>